<protein>
    <recommendedName>
        <fullName evidence="3">Transposase</fullName>
    </recommendedName>
</protein>
<dbReference type="Proteomes" id="UP001225576">
    <property type="component" value="Unassembled WGS sequence"/>
</dbReference>
<reference evidence="1" key="1">
    <citation type="submission" date="2023-05" db="EMBL/GenBank/DDBJ databases">
        <title>Genomic Catalog of Human Bladder Bacteria.</title>
        <authorList>
            <person name="Du J."/>
        </authorList>
    </citation>
    <scope>NUCLEOTIDE SEQUENCE</scope>
    <source>
        <strain evidence="1">UMB1304A</strain>
    </source>
</reference>
<evidence type="ECO:0000313" key="1">
    <source>
        <dbReference type="EMBL" id="MDK8602147.1"/>
    </source>
</evidence>
<gene>
    <name evidence="1" type="ORF">QP858_06725</name>
</gene>
<dbReference type="EMBL" id="JASPDQ010000015">
    <property type="protein sequence ID" value="MDK8602147.1"/>
    <property type="molecule type" value="Genomic_DNA"/>
</dbReference>
<name>A0AAW6ZEJ1_9ACTO</name>
<proteinExistence type="predicted"/>
<evidence type="ECO:0008006" key="3">
    <source>
        <dbReference type="Google" id="ProtNLM"/>
    </source>
</evidence>
<organism evidence="1 2">
    <name type="scientific">Trueperella bernardiae</name>
    <dbReference type="NCBI Taxonomy" id="59561"/>
    <lineage>
        <taxon>Bacteria</taxon>
        <taxon>Bacillati</taxon>
        <taxon>Actinomycetota</taxon>
        <taxon>Actinomycetes</taxon>
        <taxon>Actinomycetales</taxon>
        <taxon>Actinomycetaceae</taxon>
        <taxon>Trueperella</taxon>
    </lineage>
</organism>
<sequence>RNRVLSHPAHQHRAVKEAELNPGRFKFPATPAHILKTTITDQQIIDQFDKASHRAQAQAEIDRWGTAVNWTDFYHSGTWHETY</sequence>
<feature type="non-terminal residue" evidence="1">
    <location>
        <position position="1"/>
    </location>
</feature>
<dbReference type="AlphaFoldDB" id="A0AAW6ZEJ1"/>
<accession>A0AAW6ZEJ1</accession>
<evidence type="ECO:0000313" key="2">
    <source>
        <dbReference type="Proteomes" id="UP001225576"/>
    </source>
</evidence>
<comment type="caution">
    <text evidence="1">The sequence shown here is derived from an EMBL/GenBank/DDBJ whole genome shotgun (WGS) entry which is preliminary data.</text>
</comment>